<protein>
    <recommendedName>
        <fullName evidence="2">serine O-acetyltransferase</fullName>
        <ecNumber evidence="2">2.3.1.30</ecNumber>
    </recommendedName>
</protein>
<comment type="caution">
    <text evidence="7">The sequence shown here is derived from an EMBL/GenBank/DDBJ whole genome shotgun (WGS) entry which is preliminary data.</text>
</comment>
<dbReference type="NCBIfam" id="NF041874">
    <property type="entry name" value="EPS_EpsC"/>
    <property type="match status" value="1"/>
</dbReference>
<keyword evidence="8" id="KW-1185">Reference proteome</keyword>
<sequence>MIDPATAFDPRRELAPIMAGLRDQRQRWRTANERHAELGSHGFPSRQSLARILGALSAVLFPLRLGPPELSPANEDAFVEATLESALSQLAAQVRLELLYDRRRASAGLADADAVEADVQTIIRRFAQSLPVLRTLLDTDVHAAYRGDPAARSVDEVLLCYPCITAVIHHRLAHQLYRLGVPLVARIISEIAHSRTGIDIHPGARIGASFFIDHGTGVVIGETAIIGERVRLYQQVTLGARSFLPDEEGSIVKGEPRHPIIGDDVVIYAGATILGRVTIGRGAVIGGNVWLTQAVPAGAHVRQAHPNLTIVERERTAQPPIERVGSL</sequence>
<dbReference type="PANTHER" id="PTHR42811">
    <property type="entry name" value="SERINE ACETYLTRANSFERASE"/>
    <property type="match status" value="1"/>
</dbReference>
<evidence type="ECO:0000313" key="7">
    <source>
        <dbReference type="EMBL" id="MBY8825744.1"/>
    </source>
</evidence>
<proteinExistence type="inferred from homology"/>
<dbReference type="SUPFAM" id="SSF51161">
    <property type="entry name" value="Trimeric LpxA-like enzymes"/>
    <property type="match status" value="1"/>
</dbReference>
<dbReference type="InterPro" id="IPR045304">
    <property type="entry name" value="LbH_SAT"/>
</dbReference>
<evidence type="ECO:0000256" key="6">
    <source>
        <dbReference type="ARBA" id="ARBA00049486"/>
    </source>
</evidence>
<keyword evidence="3" id="KW-0028">Amino-acid biosynthesis</keyword>
<evidence type="ECO:0000256" key="2">
    <source>
        <dbReference type="ARBA" id="ARBA00013266"/>
    </source>
</evidence>
<dbReference type="InterPro" id="IPR001451">
    <property type="entry name" value="Hexapep"/>
</dbReference>
<evidence type="ECO:0000256" key="1">
    <source>
        <dbReference type="ARBA" id="ARBA00007274"/>
    </source>
</evidence>
<reference evidence="7 8" key="1">
    <citation type="submission" date="2021-08" db="EMBL/GenBank/DDBJ databases">
        <authorList>
            <person name="Tuo L."/>
        </authorList>
    </citation>
    <scope>NUCLEOTIDE SEQUENCE [LARGE SCALE GENOMIC DNA]</scope>
    <source>
        <strain evidence="7 8">JCM 31229</strain>
    </source>
</reference>
<dbReference type="EMBL" id="JAINVV010000013">
    <property type="protein sequence ID" value="MBY8825744.1"/>
    <property type="molecule type" value="Genomic_DNA"/>
</dbReference>
<evidence type="ECO:0000256" key="5">
    <source>
        <dbReference type="ARBA" id="ARBA00023315"/>
    </source>
</evidence>
<comment type="similarity">
    <text evidence="1">Belongs to the transferase hexapeptide repeat family.</text>
</comment>
<evidence type="ECO:0000256" key="3">
    <source>
        <dbReference type="ARBA" id="ARBA00022605"/>
    </source>
</evidence>
<evidence type="ECO:0000256" key="4">
    <source>
        <dbReference type="ARBA" id="ARBA00022679"/>
    </source>
</evidence>
<dbReference type="InterPro" id="IPR053376">
    <property type="entry name" value="Serine_acetyltransferase"/>
</dbReference>
<dbReference type="InterPro" id="IPR042122">
    <property type="entry name" value="Ser_AcTrfase_N_sf"/>
</dbReference>
<dbReference type="CDD" id="cd03354">
    <property type="entry name" value="LbH_SAT"/>
    <property type="match status" value="1"/>
</dbReference>
<accession>A0ABS7PWJ8</accession>
<gene>
    <name evidence="7" type="ORF">K7G82_25810</name>
</gene>
<keyword evidence="5" id="KW-0012">Acyltransferase</keyword>
<dbReference type="Pfam" id="PF00132">
    <property type="entry name" value="Hexapep"/>
    <property type="match status" value="1"/>
</dbReference>
<dbReference type="Gene3D" id="2.160.10.10">
    <property type="entry name" value="Hexapeptide repeat proteins"/>
    <property type="match status" value="1"/>
</dbReference>
<evidence type="ECO:0000313" key="8">
    <source>
        <dbReference type="Proteomes" id="UP000706039"/>
    </source>
</evidence>
<dbReference type="Proteomes" id="UP000706039">
    <property type="component" value="Unassembled WGS sequence"/>
</dbReference>
<comment type="catalytic activity">
    <reaction evidence="6">
        <text>L-serine + acetyl-CoA = O-acetyl-L-serine + CoA</text>
        <dbReference type="Rhea" id="RHEA:24560"/>
        <dbReference type="ChEBI" id="CHEBI:33384"/>
        <dbReference type="ChEBI" id="CHEBI:57287"/>
        <dbReference type="ChEBI" id="CHEBI:57288"/>
        <dbReference type="ChEBI" id="CHEBI:58340"/>
        <dbReference type="EC" id="2.3.1.30"/>
    </reaction>
</comment>
<keyword evidence="4" id="KW-0808">Transferase</keyword>
<name>A0ABS7PWJ8_9SPHN</name>
<dbReference type="InterPro" id="IPR011004">
    <property type="entry name" value="Trimer_LpxA-like_sf"/>
</dbReference>
<dbReference type="RefSeq" id="WP_222992847.1">
    <property type="nucleotide sequence ID" value="NZ_JAINVV010000013.1"/>
</dbReference>
<organism evidence="7 8">
    <name type="scientific">Sphingomonas colocasiae</name>
    <dbReference type="NCBI Taxonomy" id="1848973"/>
    <lineage>
        <taxon>Bacteria</taxon>
        <taxon>Pseudomonadati</taxon>
        <taxon>Pseudomonadota</taxon>
        <taxon>Alphaproteobacteria</taxon>
        <taxon>Sphingomonadales</taxon>
        <taxon>Sphingomonadaceae</taxon>
        <taxon>Sphingomonas</taxon>
    </lineage>
</organism>
<dbReference type="Gene3D" id="1.10.3130.10">
    <property type="entry name" value="serine acetyltransferase, domain 1"/>
    <property type="match status" value="1"/>
</dbReference>
<dbReference type="EC" id="2.3.1.30" evidence="2"/>